<evidence type="ECO:0000313" key="13">
    <source>
        <dbReference type="EMBL" id="CAF3860173.1"/>
    </source>
</evidence>
<evidence type="ECO:0000256" key="7">
    <source>
        <dbReference type="ARBA" id="ARBA00023170"/>
    </source>
</evidence>
<evidence type="ECO:0000256" key="1">
    <source>
        <dbReference type="ARBA" id="ARBA00004651"/>
    </source>
</evidence>
<feature type="region of interest" description="Disordered" evidence="9">
    <location>
        <begin position="561"/>
        <end position="629"/>
    </location>
</feature>
<organism evidence="12 14">
    <name type="scientific">Didymodactylos carnosus</name>
    <dbReference type="NCBI Taxonomy" id="1234261"/>
    <lineage>
        <taxon>Eukaryota</taxon>
        <taxon>Metazoa</taxon>
        <taxon>Spiralia</taxon>
        <taxon>Gnathifera</taxon>
        <taxon>Rotifera</taxon>
        <taxon>Eurotatoria</taxon>
        <taxon>Bdelloidea</taxon>
        <taxon>Philodinida</taxon>
        <taxon>Philodinidae</taxon>
        <taxon>Didymodactylos</taxon>
    </lineage>
</organism>
<dbReference type="GO" id="GO:0042277">
    <property type="term" value="F:peptide binding"/>
    <property type="evidence" value="ECO:0007669"/>
    <property type="project" value="TreeGrafter"/>
</dbReference>
<dbReference type="Gene3D" id="1.20.1070.10">
    <property type="entry name" value="Rhodopsin 7-helix transmembrane proteins"/>
    <property type="match status" value="1"/>
</dbReference>
<dbReference type="EMBL" id="CAJOBC010005332">
    <property type="protein sequence ID" value="CAF3860173.1"/>
    <property type="molecule type" value="Genomic_DNA"/>
</dbReference>
<dbReference type="PANTHER" id="PTHR24229">
    <property type="entry name" value="NEUROPEPTIDES RECEPTOR"/>
    <property type="match status" value="1"/>
</dbReference>
<dbReference type="Proteomes" id="UP000663829">
    <property type="component" value="Unassembled WGS sequence"/>
</dbReference>
<dbReference type="Proteomes" id="UP000681722">
    <property type="component" value="Unassembled WGS sequence"/>
</dbReference>
<keyword evidence="3 10" id="KW-0812">Transmembrane</keyword>
<evidence type="ECO:0000256" key="5">
    <source>
        <dbReference type="ARBA" id="ARBA00023040"/>
    </source>
</evidence>
<comment type="caution">
    <text evidence="12">The sequence shown here is derived from an EMBL/GenBank/DDBJ whole genome shotgun (WGS) entry which is preliminary data.</text>
</comment>
<evidence type="ECO:0000256" key="4">
    <source>
        <dbReference type="ARBA" id="ARBA00022989"/>
    </source>
</evidence>
<dbReference type="CDD" id="cd00637">
    <property type="entry name" value="7tm_classA_rhodopsin-like"/>
    <property type="match status" value="1"/>
</dbReference>
<keyword evidence="6 10" id="KW-0472">Membrane</keyword>
<feature type="transmembrane region" description="Helical" evidence="10">
    <location>
        <begin position="215"/>
        <end position="234"/>
    </location>
</feature>
<evidence type="ECO:0000256" key="2">
    <source>
        <dbReference type="ARBA" id="ARBA00022475"/>
    </source>
</evidence>
<dbReference type="AlphaFoldDB" id="A0A814NTR0"/>
<dbReference type="InterPro" id="IPR017452">
    <property type="entry name" value="GPCR_Rhodpsn_7TM"/>
</dbReference>
<evidence type="ECO:0000256" key="10">
    <source>
        <dbReference type="SAM" id="Phobius"/>
    </source>
</evidence>
<feature type="transmembrane region" description="Helical" evidence="10">
    <location>
        <begin position="393"/>
        <end position="411"/>
    </location>
</feature>
<feature type="transmembrane region" description="Helical" evidence="10">
    <location>
        <begin position="254"/>
        <end position="273"/>
    </location>
</feature>
<keyword evidence="8" id="KW-0807">Transducer</keyword>
<reference evidence="12" key="1">
    <citation type="submission" date="2021-02" db="EMBL/GenBank/DDBJ databases">
        <authorList>
            <person name="Nowell W R."/>
        </authorList>
    </citation>
    <scope>NUCLEOTIDE SEQUENCE</scope>
</reference>
<dbReference type="OrthoDB" id="10026902at2759"/>
<dbReference type="PANTHER" id="PTHR24229:SF40">
    <property type="entry name" value="ALLATOSTATIN C RECEPTOR 1-RELATED"/>
    <property type="match status" value="1"/>
</dbReference>
<dbReference type="EMBL" id="CAJNOQ010005332">
    <property type="protein sequence ID" value="CAF1094809.1"/>
    <property type="molecule type" value="Genomic_DNA"/>
</dbReference>
<name>A0A814NTR0_9BILA</name>
<evidence type="ECO:0000313" key="12">
    <source>
        <dbReference type="EMBL" id="CAF1094809.1"/>
    </source>
</evidence>
<evidence type="ECO:0000313" key="14">
    <source>
        <dbReference type="Proteomes" id="UP000663829"/>
    </source>
</evidence>
<gene>
    <name evidence="12" type="ORF">GPM918_LOCUS18450</name>
    <name evidence="13" type="ORF">SRO942_LOCUS18447</name>
</gene>
<accession>A0A814NTR0</accession>
<feature type="transmembrane region" description="Helical" evidence="10">
    <location>
        <begin position="353"/>
        <end position="373"/>
    </location>
</feature>
<dbReference type="SUPFAM" id="SSF81321">
    <property type="entry name" value="Family A G protein-coupled receptor-like"/>
    <property type="match status" value="1"/>
</dbReference>
<evidence type="ECO:0000256" key="9">
    <source>
        <dbReference type="SAM" id="MobiDB-lite"/>
    </source>
</evidence>
<keyword evidence="14" id="KW-1185">Reference proteome</keyword>
<protein>
    <recommendedName>
        <fullName evidence="11">G-protein coupled receptors family 1 profile domain-containing protein</fullName>
    </recommendedName>
</protein>
<dbReference type="Pfam" id="PF00001">
    <property type="entry name" value="7tm_1"/>
    <property type="match status" value="1"/>
</dbReference>
<sequence length="652" mass="75125">MAFNDTIVASYAYASASNLSLLPYSDNSPFIIESSGLGEKLLTTVTSTLVTLLQTTKNLTIPPTHLIRDQTTSYPFVFNSSSLLSTVFSSVPLTSTAFHTSLSSTTTSTTTTVTTTTTFIRFSPSSSVSYLPVGSATPSTTLRYKPVTSSSTYIPAENDYFLFKTNFHRIIRIVELFILSLTLPLYAIVLILFIEINIQHHRRKRMRSLMWTSNYLLVDFIGLLYEIVYVIIHLTGDLKIKSTFGLIYCQFQLYIPLYLTATMAYSLMAISIYRRRHFIRLDGQTRHSKRISFIMIACLWLIPLITSIIPASILTRFNIMKMFYHEHTNECQINYSYSSGVEAAYMFYRLGHIFLLPLTVSFICYLTIFLNLIQMQKRFDREFKRHVHIRKNLILQILFLFLNFAVFWLPAEIITIMSKNRILKDTVQVTKSLNILLDPIIITGFDTRFSNAAKQLLKKWRLYQLLCARRSLSEPSAQGTITSTRGGGHLYRTNAKRRLATVNTDIIEFRKTNSLFRKATLDRNKRKPNTIALEEFTQNQPNHHPLILPSTHYRSNSITTKDVQKQQQPNRIKTNIQHHQRSRSYYQENSSPISPHKRKRTITVPPGQLSANSLSTRHRRSTKYSLETDQNKNKQKLFIKSQDNNIDNITTL</sequence>
<keyword evidence="5" id="KW-0297">G-protein coupled receptor</keyword>
<feature type="transmembrane region" description="Helical" evidence="10">
    <location>
        <begin position="173"/>
        <end position="194"/>
    </location>
</feature>
<keyword evidence="7" id="KW-0675">Receptor</keyword>
<dbReference type="GO" id="GO:0005886">
    <property type="term" value="C:plasma membrane"/>
    <property type="evidence" value="ECO:0007669"/>
    <property type="project" value="UniProtKB-SubCell"/>
</dbReference>
<evidence type="ECO:0000256" key="3">
    <source>
        <dbReference type="ARBA" id="ARBA00022692"/>
    </source>
</evidence>
<evidence type="ECO:0000256" key="6">
    <source>
        <dbReference type="ARBA" id="ARBA00023136"/>
    </source>
</evidence>
<evidence type="ECO:0000256" key="8">
    <source>
        <dbReference type="ARBA" id="ARBA00023224"/>
    </source>
</evidence>
<dbReference type="PROSITE" id="PS50262">
    <property type="entry name" value="G_PROTEIN_RECEP_F1_2"/>
    <property type="match status" value="1"/>
</dbReference>
<dbReference type="GO" id="GO:0043005">
    <property type="term" value="C:neuron projection"/>
    <property type="evidence" value="ECO:0007669"/>
    <property type="project" value="TreeGrafter"/>
</dbReference>
<dbReference type="InterPro" id="IPR000276">
    <property type="entry name" value="GPCR_Rhodpsn"/>
</dbReference>
<comment type="subcellular location">
    <subcellularLocation>
        <location evidence="1">Cell membrane</location>
        <topology evidence="1">Multi-pass membrane protein</topology>
    </subcellularLocation>
</comment>
<feature type="transmembrane region" description="Helical" evidence="10">
    <location>
        <begin position="293"/>
        <end position="314"/>
    </location>
</feature>
<keyword evidence="4 10" id="KW-1133">Transmembrane helix</keyword>
<feature type="domain" description="G-protein coupled receptors family 1 profile" evidence="11">
    <location>
        <begin position="187"/>
        <end position="442"/>
    </location>
</feature>
<proteinExistence type="predicted"/>
<keyword evidence="2" id="KW-1003">Cell membrane</keyword>
<dbReference type="GO" id="GO:0004930">
    <property type="term" value="F:G protein-coupled receptor activity"/>
    <property type="evidence" value="ECO:0007669"/>
    <property type="project" value="UniProtKB-KW"/>
</dbReference>
<feature type="compositionally biased region" description="Polar residues" evidence="9">
    <location>
        <begin position="561"/>
        <end position="575"/>
    </location>
</feature>
<evidence type="ECO:0000259" key="11">
    <source>
        <dbReference type="PROSITE" id="PS50262"/>
    </source>
</evidence>
<feature type="compositionally biased region" description="Polar residues" evidence="9">
    <location>
        <begin position="583"/>
        <end position="593"/>
    </location>
</feature>